<dbReference type="PANTHER" id="PTHR42928">
    <property type="entry name" value="TRICARBOXYLATE-BINDING PROTEIN"/>
    <property type="match status" value="1"/>
</dbReference>
<dbReference type="PANTHER" id="PTHR42928:SF5">
    <property type="entry name" value="BLR1237 PROTEIN"/>
    <property type="match status" value="1"/>
</dbReference>
<evidence type="ECO:0000313" key="4">
    <source>
        <dbReference type="Proteomes" id="UP000706333"/>
    </source>
</evidence>
<reference evidence="3" key="1">
    <citation type="submission" date="2017-05" db="EMBL/GenBank/DDBJ databases">
        <authorList>
            <person name="Imhoff J.F."/>
            <person name="Rahn T."/>
            <person name="Kuenzel S."/>
            <person name="Neulinger S.C."/>
        </authorList>
    </citation>
    <scope>NUCLEOTIDE SEQUENCE</scope>
    <source>
        <strain evidence="3">LMG 28126</strain>
    </source>
</reference>
<dbReference type="AlphaFoldDB" id="A0A934TJ53"/>
<organism evidence="3 4">
    <name type="scientific">Rhodobaculum claviforme</name>
    <dbReference type="NCBI Taxonomy" id="1549854"/>
    <lineage>
        <taxon>Bacteria</taxon>
        <taxon>Pseudomonadati</taxon>
        <taxon>Pseudomonadota</taxon>
        <taxon>Alphaproteobacteria</taxon>
        <taxon>Rhodobacterales</taxon>
        <taxon>Paracoccaceae</taxon>
        <taxon>Rhodobaculum</taxon>
    </lineage>
</organism>
<evidence type="ECO:0000256" key="1">
    <source>
        <dbReference type="ARBA" id="ARBA00006987"/>
    </source>
</evidence>
<proteinExistence type="inferred from homology"/>
<evidence type="ECO:0000313" key="3">
    <source>
        <dbReference type="EMBL" id="MBK5925983.1"/>
    </source>
</evidence>
<dbReference type="CDD" id="cd07012">
    <property type="entry name" value="PBP2_Bug_TTT"/>
    <property type="match status" value="1"/>
</dbReference>
<dbReference type="Proteomes" id="UP000706333">
    <property type="component" value="Unassembled WGS sequence"/>
</dbReference>
<dbReference type="Gene3D" id="3.40.190.150">
    <property type="entry name" value="Bordetella uptake gene, domain 1"/>
    <property type="match status" value="1"/>
</dbReference>
<feature type="chain" id="PRO_5037621970" description="Tripartite-type tricarboxylate transporter, receptor component TctC" evidence="2">
    <location>
        <begin position="22"/>
        <end position="308"/>
    </location>
</feature>
<keyword evidence="2" id="KW-0732">Signal</keyword>
<evidence type="ECO:0000256" key="2">
    <source>
        <dbReference type="SAM" id="SignalP"/>
    </source>
</evidence>
<sequence>MTRKILLAAAMLAGTAPAALAEWQPERPMTMVIGFAAGGSTDIQGRVLARVLEEHFGQPVNVVNQPGGGGAVALTRFLNAAPDGHTFMFGVQLGLTFSPIVTQTEYDIDDFRYAGTLVGGQFGVVARGDAPYQTFEELIAHGQQNPMTYAQQLPMDEAIMRRIAEAEGIDLAIVPTGGGGGMAPLLLGGEVDFAFSGGTHAQYTPTGEMTVLAFLTRERSPFYPDVPTLEELGYPYAMDDFRSFFLPGDSPDHIVAAFEDAARFATQAPRFVEVTVENTLHPIVFMDAEETEATIREIRAANEALMAD</sequence>
<dbReference type="PIRSF" id="PIRSF017082">
    <property type="entry name" value="YflP"/>
    <property type="match status" value="1"/>
</dbReference>
<comment type="similarity">
    <text evidence="1">Belongs to the UPF0065 (bug) family.</text>
</comment>
<dbReference type="InterPro" id="IPR042100">
    <property type="entry name" value="Bug_dom1"/>
</dbReference>
<gene>
    <name evidence="3" type="ORF">CCR87_01195</name>
</gene>
<dbReference type="Gene3D" id="3.40.190.10">
    <property type="entry name" value="Periplasmic binding protein-like II"/>
    <property type="match status" value="1"/>
</dbReference>
<accession>A0A934TJ53</accession>
<name>A0A934TJ53_9RHOB</name>
<comment type="caution">
    <text evidence="3">The sequence shown here is derived from an EMBL/GenBank/DDBJ whole genome shotgun (WGS) entry which is preliminary data.</text>
</comment>
<feature type="signal peptide" evidence="2">
    <location>
        <begin position="1"/>
        <end position="21"/>
    </location>
</feature>
<reference evidence="3" key="2">
    <citation type="journal article" date="2020" name="Microorganisms">
        <title>Osmotic Adaptation and Compatible Solute Biosynthesis of Phototrophic Bacteria as Revealed from Genome Analyses.</title>
        <authorList>
            <person name="Imhoff J.F."/>
            <person name="Rahn T."/>
            <person name="Kunzel S."/>
            <person name="Keller A."/>
            <person name="Neulinger S.C."/>
        </authorList>
    </citation>
    <scope>NUCLEOTIDE SEQUENCE</scope>
    <source>
        <strain evidence="3">LMG 28126</strain>
    </source>
</reference>
<dbReference type="EMBL" id="NHSD01000074">
    <property type="protein sequence ID" value="MBK5925983.1"/>
    <property type="molecule type" value="Genomic_DNA"/>
</dbReference>
<protein>
    <recommendedName>
        <fullName evidence="5">Tripartite-type tricarboxylate transporter, receptor component TctC</fullName>
    </recommendedName>
</protein>
<evidence type="ECO:0008006" key="5">
    <source>
        <dbReference type="Google" id="ProtNLM"/>
    </source>
</evidence>
<dbReference type="SUPFAM" id="SSF53850">
    <property type="entry name" value="Periplasmic binding protein-like II"/>
    <property type="match status" value="1"/>
</dbReference>
<keyword evidence="4" id="KW-1185">Reference proteome</keyword>
<dbReference type="Pfam" id="PF03401">
    <property type="entry name" value="TctC"/>
    <property type="match status" value="1"/>
</dbReference>
<dbReference type="RefSeq" id="WP_201155506.1">
    <property type="nucleotide sequence ID" value="NZ_NHSD01000074.1"/>
</dbReference>
<dbReference type="InterPro" id="IPR005064">
    <property type="entry name" value="BUG"/>
</dbReference>